<dbReference type="Proteomes" id="UP000253383">
    <property type="component" value="Unassembled WGS sequence"/>
</dbReference>
<dbReference type="Gene3D" id="2.60.120.10">
    <property type="entry name" value="Jelly Rolls"/>
    <property type="match status" value="2"/>
</dbReference>
<feature type="binding site" evidence="2">
    <location>
        <position position="105"/>
    </location>
    <ligand>
        <name>Fe cation</name>
        <dbReference type="ChEBI" id="CHEBI:24875"/>
    </ligand>
</feature>
<dbReference type="InterPro" id="IPR003829">
    <property type="entry name" value="Pirin_N_dom"/>
</dbReference>
<dbReference type="GO" id="GO:0046872">
    <property type="term" value="F:metal ion binding"/>
    <property type="evidence" value="ECO:0007669"/>
    <property type="project" value="UniProtKB-KW"/>
</dbReference>
<evidence type="ECO:0000256" key="1">
    <source>
        <dbReference type="ARBA" id="ARBA00008416"/>
    </source>
</evidence>
<accession>A0A368JHB1</accession>
<sequence>METQQDVTIRRKLVNVYTPPAQPGFLGPDHTARAVIHKSFAESDPFILLMDDVLDKKGGEPVGGPHPHAGFETVTLILEGELGDSDHRMKAGDFQMMTAGSGIVHTETIDRKTRMRLLQLWLNLPKKDRWTMPRVQDLTVETVPRVSETGLEIRLYSGSLAGITSPVQNHVPVIIADIQLQPGVSTTQQLPASFNTFLYVVGGSVEIGEEGKLLKENQVGWLDKFPGDALSDLELTAGETGGRVILYAGQPQHDPIVSYGPFIGDTESDIKGLYQAFRQGKMEHVSVLPENQKFRY</sequence>
<proteinExistence type="inferred from homology"/>
<evidence type="ECO:0000256" key="3">
    <source>
        <dbReference type="RuleBase" id="RU003457"/>
    </source>
</evidence>
<feature type="binding site" evidence="2">
    <location>
        <position position="107"/>
    </location>
    <ligand>
        <name>Fe cation</name>
        <dbReference type="ChEBI" id="CHEBI:24875"/>
    </ligand>
</feature>
<protein>
    <submittedName>
        <fullName evidence="6">Pirin family protein</fullName>
    </submittedName>
</protein>
<dbReference type="Pfam" id="PF02678">
    <property type="entry name" value="Pirin"/>
    <property type="match status" value="1"/>
</dbReference>
<evidence type="ECO:0000259" key="5">
    <source>
        <dbReference type="Pfam" id="PF05726"/>
    </source>
</evidence>
<dbReference type="InterPro" id="IPR008778">
    <property type="entry name" value="Pirin_C_dom"/>
</dbReference>
<keyword evidence="2" id="KW-0408">Iron</keyword>
<feature type="binding site" evidence="2">
    <location>
        <position position="66"/>
    </location>
    <ligand>
        <name>Fe cation</name>
        <dbReference type="ChEBI" id="CHEBI:24875"/>
    </ligand>
</feature>
<dbReference type="PANTHER" id="PTHR13903">
    <property type="entry name" value="PIRIN-RELATED"/>
    <property type="match status" value="1"/>
</dbReference>
<reference evidence="6 7" key="1">
    <citation type="submission" date="2018-07" db="EMBL/GenBank/DDBJ databases">
        <title>Genome analysis of Larkinella rosea.</title>
        <authorList>
            <person name="Zhou Z."/>
            <person name="Wang G."/>
        </authorList>
    </citation>
    <scope>NUCLEOTIDE SEQUENCE [LARGE SCALE GENOMIC DNA]</scope>
    <source>
        <strain evidence="7">zzj9</strain>
    </source>
</reference>
<organism evidence="6 7">
    <name type="scientific">Larkinella punicea</name>
    <dbReference type="NCBI Taxonomy" id="2315727"/>
    <lineage>
        <taxon>Bacteria</taxon>
        <taxon>Pseudomonadati</taxon>
        <taxon>Bacteroidota</taxon>
        <taxon>Cytophagia</taxon>
        <taxon>Cytophagales</taxon>
        <taxon>Spirosomataceae</taxon>
        <taxon>Larkinella</taxon>
    </lineage>
</organism>
<feature type="domain" description="Pirin C-terminal" evidence="5">
    <location>
        <begin position="176"/>
        <end position="282"/>
    </location>
</feature>
<keyword evidence="2" id="KW-0479">Metal-binding</keyword>
<dbReference type="Pfam" id="PF05726">
    <property type="entry name" value="Pirin_C"/>
    <property type="match status" value="1"/>
</dbReference>
<comment type="cofactor">
    <cofactor evidence="2">
        <name>Fe cation</name>
        <dbReference type="ChEBI" id="CHEBI:24875"/>
    </cofactor>
    <text evidence="2">Binds 1 Fe cation per subunit.</text>
</comment>
<feature type="domain" description="Pirin N-terminal" evidence="4">
    <location>
        <begin position="63"/>
        <end position="122"/>
    </location>
</feature>
<dbReference type="CDD" id="cd02247">
    <property type="entry name" value="cupin_pirin_C"/>
    <property type="match status" value="1"/>
</dbReference>
<dbReference type="InterPro" id="IPR011051">
    <property type="entry name" value="RmlC_Cupin_sf"/>
</dbReference>
<comment type="caution">
    <text evidence="6">The sequence shown here is derived from an EMBL/GenBank/DDBJ whole genome shotgun (WGS) entry which is preliminary data.</text>
</comment>
<dbReference type="EMBL" id="QOWE01000033">
    <property type="protein sequence ID" value="RCR65943.1"/>
    <property type="molecule type" value="Genomic_DNA"/>
</dbReference>
<evidence type="ECO:0000259" key="4">
    <source>
        <dbReference type="Pfam" id="PF02678"/>
    </source>
</evidence>
<dbReference type="AlphaFoldDB" id="A0A368JHB1"/>
<evidence type="ECO:0000313" key="6">
    <source>
        <dbReference type="EMBL" id="RCR65943.1"/>
    </source>
</evidence>
<evidence type="ECO:0000313" key="7">
    <source>
        <dbReference type="Proteomes" id="UP000253383"/>
    </source>
</evidence>
<dbReference type="InterPro" id="IPR014710">
    <property type="entry name" value="RmlC-like_jellyroll"/>
</dbReference>
<name>A0A368JHB1_9BACT</name>
<evidence type="ECO:0000256" key="2">
    <source>
        <dbReference type="PIRSR" id="PIRSR006232-1"/>
    </source>
</evidence>
<dbReference type="PIRSF" id="PIRSF006232">
    <property type="entry name" value="Pirin"/>
    <property type="match status" value="1"/>
</dbReference>
<dbReference type="RefSeq" id="WP_114409677.1">
    <property type="nucleotide sequence ID" value="NZ_QOWE01000033.1"/>
</dbReference>
<gene>
    <name evidence="6" type="ORF">DUE52_29435</name>
</gene>
<dbReference type="SUPFAM" id="SSF51182">
    <property type="entry name" value="RmlC-like cupins"/>
    <property type="match status" value="1"/>
</dbReference>
<comment type="similarity">
    <text evidence="1 3">Belongs to the pirin family.</text>
</comment>
<keyword evidence="7" id="KW-1185">Reference proteome</keyword>
<feature type="binding site" evidence="2">
    <location>
        <position position="68"/>
    </location>
    <ligand>
        <name>Fe cation</name>
        <dbReference type="ChEBI" id="CHEBI:24875"/>
    </ligand>
</feature>
<dbReference type="InterPro" id="IPR012093">
    <property type="entry name" value="Pirin"/>
</dbReference>
<dbReference type="PANTHER" id="PTHR13903:SF8">
    <property type="entry name" value="PIRIN"/>
    <property type="match status" value="1"/>
</dbReference>
<dbReference type="OrthoDB" id="321327at2"/>